<dbReference type="AlphaFoldDB" id="A0A3P5Z4Y8"/>
<gene>
    <name evidence="1" type="ORF">BRAA05T20509Z</name>
</gene>
<evidence type="ECO:0000313" key="1">
    <source>
        <dbReference type="EMBL" id="VDC70795.1"/>
    </source>
</evidence>
<reference evidence="1" key="1">
    <citation type="submission" date="2018-11" db="EMBL/GenBank/DDBJ databases">
        <authorList>
            <consortium name="Genoscope - CEA"/>
            <person name="William W."/>
        </authorList>
    </citation>
    <scope>NUCLEOTIDE SEQUENCE</scope>
</reference>
<accession>A0A3P5Z4Y8</accession>
<organism evidence="1">
    <name type="scientific">Brassica campestris</name>
    <name type="common">Field mustard</name>
    <dbReference type="NCBI Taxonomy" id="3711"/>
    <lineage>
        <taxon>Eukaryota</taxon>
        <taxon>Viridiplantae</taxon>
        <taxon>Streptophyta</taxon>
        <taxon>Embryophyta</taxon>
        <taxon>Tracheophyta</taxon>
        <taxon>Spermatophyta</taxon>
        <taxon>Magnoliopsida</taxon>
        <taxon>eudicotyledons</taxon>
        <taxon>Gunneridae</taxon>
        <taxon>Pentapetalae</taxon>
        <taxon>rosids</taxon>
        <taxon>malvids</taxon>
        <taxon>Brassicales</taxon>
        <taxon>Brassicaceae</taxon>
        <taxon>Brassiceae</taxon>
        <taxon>Brassica</taxon>
    </lineage>
</organism>
<dbReference type="EMBL" id="LR031570">
    <property type="protein sequence ID" value="VDC70795.1"/>
    <property type="molecule type" value="Genomic_DNA"/>
</dbReference>
<protein>
    <submittedName>
        <fullName evidence="1">Uncharacterized protein</fullName>
    </submittedName>
</protein>
<proteinExistence type="predicted"/>
<sequence>MANSLTVLTDAAHLLSDVPGFERLSAGHQGLKLGSESEKLFRV</sequence>
<name>A0A3P5Z4Y8_BRACM</name>